<feature type="region of interest" description="Disordered" evidence="1">
    <location>
        <begin position="274"/>
        <end position="308"/>
    </location>
</feature>
<keyword evidence="4" id="KW-1185">Reference proteome</keyword>
<dbReference type="PANTHER" id="PTHR20930">
    <property type="entry name" value="OVARIAN CARCINOMA ANTIGEN CA125-RELATED"/>
    <property type="match status" value="1"/>
</dbReference>
<dbReference type="SMART" id="SM00666">
    <property type="entry name" value="PB1"/>
    <property type="match status" value="1"/>
</dbReference>
<dbReference type="SUPFAM" id="SSF54277">
    <property type="entry name" value="CAD &amp; PB1 domains"/>
    <property type="match status" value="1"/>
</dbReference>
<feature type="domain" description="PB1" evidence="2">
    <location>
        <begin position="1"/>
        <end position="82"/>
    </location>
</feature>
<gene>
    <name evidence="3" type="ORF">FMOSSE_LOCUS2830</name>
</gene>
<sequence length="308" mass="35086">MVNIKVKFGTIARRLGISAITTWSEFESQLHTLFNIPQNVPIVTTYTDEEGDTITLSSDIELQEVLSNTFNNNTIKFNLTTSNGNHLNHDIMIDEETFSLINGVSAIQIEESNNDNRHEEEIPGETSKKAAETTNNGTQNQSKDDQVNIDDDSEFIVIIASNPWSHRRRAHCGAQRLSGCNPYYYTFGERSRRGNTQPNCNNSRGCNRFTASHNYGCGRRYRRHQQISSEVVAEKVNVLHTMGFVEDNLEGLVKKYNGNLEHIIEVLLNQRNEQKETNKEKEVRKDNDESEQSMEVMEVEENTPPCVL</sequence>
<accession>A0A9N8WA72</accession>
<evidence type="ECO:0000259" key="2">
    <source>
        <dbReference type="PROSITE" id="PS51745"/>
    </source>
</evidence>
<dbReference type="PROSITE" id="PS51745">
    <property type="entry name" value="PB1"/>
    <property type="match status" value="1"/>
</dbReference>
<dbReference type="InterPro" id="IPR053793">
    <property type="entry name" value="PB1-like"/>
</dbReference>
<proteinExistence type="predicted"/>
<dbReference type="Gene3D" id="3.10.20.90">
    <property type="entry name" value="Phosphatidylinositol 3-kinase Catalytic Subunit, Chain A, domain 1"/>
    <property type="match status" value="1"/>
</dbReference>
<feature type="compositionally biased region" description="Polar residues" evidence="1">
    <location>
        <begin position="132"/>
        <end position="141"/>
    </location>
</feature>
<reference evidence="3" key="1">
    <citation type="submission" date="2021-06" db="EMBL/GenBank/DDBJ databases">
        <authorList>
            <person name="Kallberg Y."/>
            <person name="Tangrot J."/>
            <person name="Rosling A."/>
        </authorList>
    </citation>
    <scope>NUCLEOTIDE SEQUENCE</scope>
    <source>
        <strain evidence="3">87-6 pot B 2015</strain>
    </source>
</reference>
<name>A0A9N8WA72_FUNMO</name>
<protein>
    <submittedName>
        <fullName evidence="3">6066_t:CDS:1</fullName>
    </submittedName>
</protein>
<dbReference type="Pfam" id="PF00564">
    <property type="entry name" value="PB1"/>
    <property type="match status" value="1"/>
</dbReference>
<feature type="region of interest" description="Disordered" evidence="1">
    <location>
        <begin position="110"/>
        <end position="147"/>
    </location>
</feature>
<feature type="compositionally biased region" description="Basic and acidic residues" evidence="1">
    <location>
        <begin position="114"/>
        <end position="131"/>
    </location>
</feature>
<dbReference type="PANTHER" id="PTHR20930:SF0">
    <property type="entry name" value="PROTEIN ILRUN"/>
    <property type="match status" value="1"/>
</dbReference>
<dbReference type="CDD" id="cd05992">
    <property type="entry name" value="PB1"/>
    <property type="match status" value="1"/>
</dbReference>
<feature type="compositionally biased region" description="Basic and acidic residues" evidence="1">
    <location>
        <begin position="274"/>
        <end position="287"/>
    </location>
</feature>
<feature type="compositionally biased region" description="Acidic residues" evidence="1">
    <location>
        <begin position="288"/>
        <end position="301"/>
    </location>
</feature>
<dbReference type="InterPro" id="IPR000270">
    <property type="entry name" value="PB1_dom"/>
</dbReference>
<organism evidence="3 4">
    <name type="scientific">Funneliformis mosseae</name>
    <name type="common">Endomycorrhizal fungus</name>
    <name type="synonym">Glomus mosseae</name>
    <dbReference type="NCBI Taxonomy" id="27381"/>
    <lineage>
        <taxon>Eukaryota</taxon>
        <taxon>Fungi</taxon>
        <taxon>Fungi incertae sedis</taxon>
        <taxon>Mucoromycota</taxon>
        <taxon>Glomeromycotina</taxon>
        <taxon>Glomeromycetes</taxon>
        <taxon>Glomerales</taxon>
        <taxon>Glomeraceae</taxon>
        <taxon>Funneliformis</taxon>
    </lineage>
</organism>
<dbReference type="EMBL" id="CAJVPP010000385">
    <property type="protein sequence ID" value="CAG8477427.1"/>
    <property type="molecule type" value="Genomic_DNA"/>
</dbReference>
<comment type="caution">
    <text evidence="3">The sequence shown here is derived from an EMBL/GenBank/DDBJ whole genome shotgun (WGS) entry which is preliminary data.</text>
</comment>
<dbReference type="Proteomes" id="UP000789375">
    <property type="component" value="Unassembled WGS sequence"/>
</dbReference>
<evidence type="ECO:0000313" key="3">
    <source>
        <dbReference type="EMBL" id="CAG8477427.1"/>
    </source>
</evidence>
<dbReference type="AlphaFoldDB" id="A0A9N8WA72"/>
<evidence type="ECO:0000313" key="4">
    <source>
        <dbReference type="Proteomes" id="UP000789375"/>
    </source>
</evidence>
<evidence type="ECO:0000256" key="1">
    <source>
        <dbReference type="SAM" id="MobiDB-lite"/>
    </source>
</evidence>